<keyword evidence="6 7" id="KW-0472">Membrane</keyword>
<sequence>MGPASRVRLHDLTWRPDGAEWIVGRRETRTFVAVPEAGIRVIRLLERGLSVGQAQERALAETGEELDVAEFVRDLIGLGFVAEAAGLAVATEPVRPPTLPRLRPEHVRFLLSPLLPLLPAALVAAALVALVRHPGLVPTYRSLLWSDRGSVVILSGAVVGWSILLLHELAHLAVARAAGVPGRIGFGTRLQFLVAQTDISGIELAPRRHRLTAYLAGIAVNLAVAATAFLLLLVTAPGSAPHRLLAATVLWALLPLTFQLMVFMRTDVYFVLQDLTGCRDLYGDGRAHARHLAGRLLRRRTPDADPTRALPPAERRAVRVYSVIQVVGTTLCLAGLALYTLPADLRLILTAIAGLRTARTGLDLADALLTLGSLLAVHVLWFTTRRRNRRRRRRS</sequence>
<evidence type="ECO:0000256" key="7">
    <source>
        <dbReference type="SAM" id="Phobius"/>
    </source>
</evidence>
<feature type="transmembrane region" description="Helical" evidence="7">
    <location>
        <begin position="318"/>
        <end position="339"/>
    </location>
</feature>
<organism evidence="9 10">
    <name type="scientific">Streptomyces gilvifuscus</name>
    <dbReference type="NCBI Taxonomy" id="1550617"/>
    <lineage>
        <taxon>Bacteria</taxon>
        <taxon>Bacillati</taxon>
        <taxon>Actinomycetota</taxon>
        <taxon>Actinomycetes</taxon>
        <taxon>Kitasatosporales</taxon>
        <taxon>Streptomycetaceae</taxon>
        <taxon>Streptomyces</taxon>
    </lineage>
</organism>
<comment type="caution">
    <text evidence="9">The sequence shown here is derived from an EMBL/GenBank/DDBJ whole genome shotgun (WGS) entry which is preliminary data.</text>
</comment>
<evidence type="ECO:0000256" key="5">
    <source>
        <dbReference type="ARBA" id="ARBA00022989"/>
    </source>
</evidence>
<evidence type="ECO:0000256" key="3">
    <source>
        <dbReference type="ARBA" id="ARBA00007931"/>
    </source>
</evidence>
<dbReference type="Pfam" id="PF02163">
    <property type="entry name" value="Peptidase_M50"/>
    <property type="match status" value="1"/>
</dbReference>
<feature type="domain" description="Peptidase M50" evidence="8">
    <location>
        <begin position="162"/>
        <end position="264"/>
    </location>
</feature>
<proteinExistence type="inferred from homology"/>
<dbReference type="Proteomes" id="UP001221328">
    <property type="component" value="Unassembled WGS sequence"/>
</dbReference>
<feature type="transmembrane region" description="Helical" evidence="7">
    <location>
        <begin position="244"/>
        <end position="263"/>
    </location>
</feature>
<keyword evidence="10" id="KW-1185">Reference proteome</keyword>
<feature type="transmembrane region" description="Helical" evidence="7">
    <location>
        <begin position="151"/>
        <end position="174"/>
    </location>
</feature>
<comment type="subcellular location">
    <subcellularLocation>
        <location evidence="2">Membrane</location>
        <topology evidence="2">Multi-pass membrane protein</topology>
    </subcellularLocation>
</comment>
<accession>A0ABT5FQY7</accession>
<evidence type="ECO:0000256" key="6">
    <source>
        <dbReference type="ARBA" id="ARBA00023136"/>
    </source>
</evidence>
<keyword evidence="4 7" id="KW-0812">Transmembrane</keyword>
<evidence type="ECO:0000256" key="2">
    <source>
        <dbReference type="ARBA" id="ARBA00004141"/>
    </source>
</evidence>
<feature type="transmembrane region" description="Helical" evidence="7">
    <location>
        <begin position="364"/>
        <end position="384"/>
    </location>
</feature>
<gene>
    <name evidence="9" type="ORF">PO587_10795</name>
</gene>
<feature type="transmembrane region" description="Helical" evidence="7">
    <location>
        <begin position="109"/>
        <end position="131"/>
    </location>
</feature>
<dbReference type="EMBL" id="JAQOSK010000003">
    <property type="protein sequence ID" value="MDC2954953.1"/>
    <property type="molecule type" value="Genomic_DNA"/>
</dbReference>
<comment type="cofactor">
    <cofactor evidence="1">
        <name>Zn(2+)</name>
        <dbReference type="ChEBI" id="CHEBI:29105"/>
    </cofactor>
</comment>
<evidence type="ECO:0000259" key="8">
    <source>
        <dbReference type="Pfam" id="PF02163"/>
    </source>
</evidence>
<comment type="similarity">
    <text evidence="3">Belongs to the peptidase M50B family.</text>
</comment>
<evidence type="ECO:0000256" key="4">
    <source>
        <dbReference type="ARBA" id="ARBA00022692"/>
    </source>
</evidence>
<feature type="transmembrane region" description="Helical" evidence="7">
    <location>
        <begin position="211"/>
        <end position="232"/>
    </location>
</feature>
<reference evidence="9 10" key="1">
    <citation type="journal article" date="2015" name="Int. J. Syst. Evol. Microbiol.">
        <title>Streptomyces gilvifuscus sp. nov., an actinomycete that produces antibacterial compounds isolated from soil.</title>
        <authorList>
            <person name="Nguyen T.M."/>
            <person name="Kim J."/>
        </authorList>
    </citation>
    <scope>NUCLEOTIDE SEQUENCE [LARGE SCALE GENOMIC DNA]</scope>
    <source>
        <strain evidence="9 10">T113</strain>
    </source>
</reference>
<protein>
    <recommendedName>
        <fullName evidence="8">Peptidase M50 domain-containing protein</fullName>
    </recommendedName>
</protein>
<name>A0ABT5FQY7_9ACTN</name>
<dbReference type="InterPro" id="IPR008915">
    <property type="entry name" value="Peptidase_M50"/>
</dbReference>
<evidence type="ECO:0000313" key="9">
    <source>
        <dbReference type="EMBL" id="MDC2954953.1"/>
    </source>
</evidence>
<evidence type="ECO:0000256" key="1">
    <source>
        <dbReference type="ARBA" id="ARBA00001947"/>
    </source>
</evidence>
<keyword evidence="5 7" id="KW-1133">Transmembrane helix</keyword>
<evidence type="ECO:0000313" key="10">
    <source>
        <dbReference type="Proteomes" id="UP001221328"/>
    </source>
</evidence>